<dbReference type="Pfam" id="PF04015">
    <property type="entry name" value="DUF362"/>
    <property type="match status" value="1"/>
</dbReference>
<dbReference type="InterPro" id="IPR007160">
    <property type="entry name" value="DUF362"/>
</dbReference>
<dbReference type="AlphaFoldDB" id="X1TYI9"/>
<organism evidence="2">
    <name type="scientific">marine sediment metagenome</name>
    <dbReference type="NCBI Taxonomy" id="412755"/>
    <lineage>
        <taxon>unclassified sequences</taxon>
        <taxon>metagenomes</taxon>
        <taxon>ecological metagenomes</taxon>
    </lineage>
</organism>
<sequence length="198" mass="21425">LGYTPNMEEGALRIIGNRSTLSGSVGGIGFHPEKHPVGKLSTRVSRVLSDICTASINIPVIKPHGMTGLTATLKNHYGTIDNPSSFHDNACTNPGIPEINAIPLIRNKERLIICNALQSVFKGGNRWIPGNFWPYGGIILGTDPVAVDRVCLEVINEKRQEEGINILGRETRHIELSGKIGIGISDLDSIDLVEINLT</sequence>
<accession>X1TYI9</accession>
<gene>
    <name evidence="2" type="ORF">S12H4_49215</name>
</gene>
<feature type="domain" description="DUF362" evidence="1">
    <location>
        <begin position="37"/>
        <end position="152"/>
    </location>
</feature>
<reference evidence="2" key="1">
    <citation type="journal article" date="2014" name="Front. Microbiol.">
        <title>High frequency of phylogenetically diverse reductive dehalogenase-homologous genes in deep subseafloor sedimentary metagenomes.</title>
        <authorList>
            <person name="Kawai M."/>
            <person name="Futagami T."/>
            <person name="Toyoda A."/>
            <person name="Takaki Y."/>
            <person name="Nishi S."/>
            <person name="Hori S."/>
            <person name="Arai W."/>
            <person name="Tsubouchi T."/>
            <person name="Morono Y."/>
            <person name="Uchiyama I."/>
            <person name="Ito T."/>
            <person name="Fujiyama A."/>
            <person name="Inagaki F."/>
            <person name="Takami H."/>
        </authorList>
    </citation>
    <scope>NUCLEOTIDE SEQUENCE</scope>
    <source>
        <strain evidence="2">Expedition CK06-06</strain>
    </source>
</reference>
<feature type="non-terminal residue" evidence="2">
    <location>
        <position position="1"/>
    </location>
</feature>
<protein>
    <recommendedName>
        <fullName evidence="1">DUF362 domain-containing protein</fullName>
    </recommendedName>
</protein>
<dbReference type="EMBL" id="BARW01030854">
    <property type="protein sequence ID" value="GAJ10393.1"/>
    <property type="molecule type" value="Genomic_DNA"/>
</dbReference>
<proteinExistence type="predicted"/>
<name>X1TYI9_9ZZZZ</name>
<comment type="caution">
    <text evidence="2">The sequence shown here is derived from an EMBL/GenBank/DDBJ whole genome shotgun (WGS) entry which is preliminary data.</text>
</comment>
<evidence type="ECO:0000313" key="2">
    <source>
        <dbReference type="EMBL" id="GAJ10393.1"/>
    </source>
</evidence>
<evidence type="ECO:0000259" key="1">
    <source>
        <dbReference type="Pfam" id="PF04015"/>
    </source>
</evidence>